<dbReference type="EMBL" id="AATP01000002">
    <property type="protein sequence ID" value="EAU41942.1"/>
    <property type="molecule type" value="Genomic_DNA"/>
</dbReference>
<dbReference type="AlphaFoldDB" id="Q0G389"/>
<sequence>MEWKVEVMARPYGVDLRKRVVEAIEGALSTRTAGRRFAIGESTAWA</sequence>
<dbReference type="Proteomes" id="UP000004310">
    <property type="component" value="Unassembled WGS sequence"/>
</dbReference>
<name>Q0G389_9HYPH</name>
<evidence type="ECO:0000313" key="2">
    <source>
        <dbReference type="Proteomes" id="UP000004310"/>
    </source>
</evidence>
<evidence type="ECO:0000313" key="1">
    <source>
        <dbReference type="EMBL" id="EAU41942.1"/>
    </source>
</evidence>
<protein>
    <recommendedName>
        <fullName evidence="3">Transposase</fullName>
    </recommendedName>
</protein>
<gene>
    <name evidence="1" type="ORF">FP2506_15954</name>
</gene>
<proteinExistence type="predicted"/>
<evidence type="ECO:0008006" key="3">
    <source>
        <dbReference type="Google" id="ProtNLM"/>
    </source>
</evidence>
<dbReference type="HOGENOM" id="CLU_3184031_0_0_5"/>
<comment type="caution">
    <text evidence="1">The sequence shown here is derived from an EMBL/GenBank/DDBJ whole genome shotgun (WGS) entry which is preliminary data.</text>
</comment>
<accession>Q0G389</accession>
<keyword evidence="2" id="KW-1185">Reference proteome</keyword>
<organism evidence="1 2">
    <name type="scientific">Fulvimarina pelagi HTCC2506</name>
    <dbReference type="NCBI Taxonomy" id="314231"/>
    <lineage>
        <taxon>Bacteria</taxon>
        <taxon>Pseudomonadati</taxon>
        <taxon>Pseudomonadota</taxon>
        <taxon>Alphaproteobacteria</taxon>
        <taxon>Hyphomicrobiales</taxon>
        <taxon>Aurantimonadaceae</taxon>
        <taxon>Fulvimarina</taxon>
    </lineage>
</organism>
<reference evidence="1 2" key="1">
    <citation type="journal article" date="2010" name="J. Bacteriol.">
        <title>Genome sequence of Fulvimarina pelagi HTCC2506T, a Mn(II)-oxidizing alphaproteobacterium possessing an aerobic anoxygenic photosynthetic gene cluster and Xanthorhodopsin.</title>
        <authorList>
            <person name="Kang I."/>
            <person name="Oh H.M."/>
            <person name="Lim S.I."/>
            <person name="Ferriera S."/>
            <person name="Giovannoni S.J."/>
            <person name="Cho J.C."/>
        </authorList>
    </citation>
    <scope>NUCLEOTIDE SEQUENCE [LARGE SCALE GENOMIC DNA]</scope>
    <source>
        <strain evidence="1 2">HTCC2506</strain>
    </source>
</reference>